<evidence type="ECO:0000313" key="3">
    <source>
        <dbReference type="Proteomes" id="UP001141950"/>
    </source>
</evidence>
<dbReference type="GO" id="GO:0005524">
    <property type="term" value="F:ATP binding"/>
    <property type="evidence" value="ECO:0007669"/>
    <property type="project" value="InterPro"/>
</dbReference>
<keyword evidence="3" id="KW-1185">Reference proteome</keyword>
<evidence type="ECO:0000259" key="1">
    <source>
        <dbReference type="PROSITE" id="PS50011"/>
    </source>
</evidence>
<dbReference type="PANTHER" id="PTHR24347">
    <property type="entry name" value="SERINE/THREONINE-PROTEIN KINASE"/>
    <property type="match status" value="1"/>
</dbReference>
<dbReference type="AlphaFoldDB" id="A0A9X2S8L7"/>
<keyword evidence="2" id="KW-0808">Transferase</keyword>
<dbReference type="InterPro" id="IPR000719">
    <property type="entry name" value="Prot_kinase_dom"/>
</dbReference>
<reference evidence="2" key="1">
    <citation type="submission" date="2022-08" db="EMBL/GenBank/DDBJ databases">
        <title>The genomic sequence of strain Paenibacillus sp. SCIV0701.</title>
        <authorList>
            <person name="Zhao H."/>
        </authorList>
    </citation>
    <scope>NUCLEOTIDE SEQUENCE</scope>
    <source>
        <strain evidence="2">SCIV0701</strain>
    </source>
</reference>
<dbReference type="RefSeq" id="WP_257445093.1">
    <property type="nucleotide sequence ID" value="NZ_JANIPJ010000005.1"/>
</dbReference>
<evidence type="ECO:0000313" key="2">
    <source>
        <dbReference type="EMBL" id="MCR2804201.1"/>
    </source>
</evidence>
<organism evidence="2 3">
    <name type="scientific">Paenibacillus soyae</name>
    <dbReference type="NCBI Taxonomy" id="2969249"/>
    <lineage>
        <taxon>Bacteria</taxon>
        <taxon>Bacillati</taxon>
        <taxon>Bacillota</taxon>
        <taxon>Bacilli</taxon>
        <taxon>Bacillales</taxon>
        <taxon>Paenibacillaceae</taxon>
        <taxon>Paenibacillus</taxon>
    </lineage>
</organism>
<dbReference type="InterPro" id="IPR020635">
    <property type="entry name" value="Tyr_kinase_cat_dom"/>
</dbReference>
<gene>
    <name evidence="2" type="ORF">NQZ67_09945</name>
</gene>
<sequence>MNRLASKWRGMVEAWRDYPLQQGAVWDGRYRIERLLGMGSYGQAYVCLDLQSNEFVLLKRNKPSKGGVGIELLRRESAIMEQLKHPQIPRRIAYSKRRRDEALIMEYVEGYNLEFAIYEKKTAFTAEEALRMLMQLMEPLRYLHEQGYVHRDVRIPNVLLRGGALHLVDFGLACRIGEQLPPGLRDALGEGSGLARDSAAAVKRRMRGAHPSSDWFGLGHLFLFVMYSGYEPPEGAEEKSWMEELRLRPEIEHFVGKLLQDEAAWTTTEQCRQELSALLDRL</sequence>
<feature type="domain" description="Protein kinase" evidence="1">
    <location>
        <begin position="30"/>
        <end position="282"/>
    </location>
</feature>
<keyword evidence="2" id="KW-0418">Kinase</keyword>
<protein>
    <submittedName>
        <fullName evidence="2">Protein kinase family protein</fullName>
    </submittedName>
</protein>
<dbReference type="GO" id="GO:0004713">
    <property type="term" value="F:protein tyrosine kinase activity"/>
    <property type="evidence" value="ECO:0007669"/>
    <property type="project" value="InterPro"/>
</dbReference>
<name>A0A9X2S8L7_9BACL</name>
<proteinExistence type="predicted"/>
<dbReference type="SMART" id="SM00219">
    <property type="entry name" value="TyrKc"/>
    <property type="match status" value="1"/>
</dbReference>
<dbReference type="Gene3D" id="1.10.510.10">
    <property type="entry name" value="Transferase(Phosphotransferase) domain 1"/>
    <property type="match status" value="1"/>
</dbReference>
<dbReference type="InterPro" id="IPR011009">
    <property type="entry name" value="Kinase-like_dom_sf"/>
</dbReference>
<comment type="caution">
    <text evidence="2">The sequence shown here is derived from an EMBL/GenBank/DDBJ whole genome shotgun (WGS) entry which is preliminary data.</text>
</comment>
<dbReference type="PROSITE" id="PS50011">
    <property type="entry name" value="PROTEIN_KINASE_DOM"/>
    <property type="match status" value="1"/>
</dbReference>
<dbReference type="Pfam" id="PF00069">
    <property type="entry name" value="Pkinase"/>
    <property type="match status" value="1"/>
</dbReference>
<dbReference type="CDD" id="cd00180">
    <property type="entry name" value="PKc"/>
    <property type="match status" value="1"/>
</dbReference>
<dbReference type="Proteomes" id="UP001141950">
    <property type="component" value="Unassembled WGS sequence"/>
</dbReference>
<dbReference type="EMBL" id="JANIPJ010000005">
    <property type="protein sequence ID" value="MCR2804201.1"/>
    <property type="molecule type" value="Genomic_DNA"/>
</dbReference>
<dbReference type="SUPFAM" id="SSF56112">
    <property type="entry name" value="Protein kinase-like (PK-like)"/>
    <property type="match status" value="1"/>
</dbReference>
<accession>A0A9X2S8L7</accession>